<evidence type="ECO:0000256" key="1">
    <source>
        <dbReference type="SAM" id="Coils"/>
    </source>
</evidence>
<feature type="non-terminal residue" evidence="3">
    <location>
        <position position="451"/>
    </location>
</feature>
<proteinExistence type="predicted"/>
<protein>
    <submittedName>
        <fullName evidence="3">Uncharacterized protein</fullName>
    </submittedName>
</protein>
<feature type="region of interest" description="Disordered" evidence="2">
    <location>
        <begin position="1"/>
        <end position="25"/>
    </location>
</feature>
<reference evidence="3 4" key="1">
    <citation type="submission" date="2014-04" db="EMBL/GenBank/DDBJ databases">
        <title>Genome evolution of avian class.</title>
        <authorList>
            <person name="Zhang G."/>
            <person name="Li C."/>
        </authorList>
    </citation>
    <scope>NUCLEOTIDE SEQUENCE [LARGE SCALE GENOMIC DNA]</scope>
    <source>
        <strain evidence="3">BGI_N323</strain>
    </source>
</reference>
<feature type="non-terminal residue" evidence="3">
    <location>
        <position position="1"/>
    </location>
</feature>
<dbReference type="AlphaFoldDB" id="A0A091L8T1"/>
<organism evidence="3 4">
    <name type="scientific">Cathartes aura</name>
    <name type="common">Turkey vulture</name>
    <name type="synonym">Vultur aura</name>
    <dbReference type="NCBI Taxonomy" id="43455"/>
    <lineage>
        <taxon>Eukaryota</taxon>
        <taxon>Metazoa</taxon>
        <taxon>Chordata</taxon>
        <taxon>Craniata</taxon>
        <taxon>Vertebrata</taxon>
        <taxon>Euteleostomi</taxon>
        <taxon>Archelosauria</taxon>
        <taxon>Archosauria</taxon>
        <taxon>Dinosauria</taxon>
        <taxon>Saurischia</taxon>
        <taxon>Theropoda</taxon>
        <taxon>Coelurosauria</taxon>
        <taxon>Aves</taxon>
        <taxon>Neognathae</taxon>
        <taxon>Neoaves</taxon>
        <taxon>Telluraves</taxon>
        <taxon>Accipitrimorphae</taxon>
        <taxon>Accipitriformes</taxon>
        <taxon>Cathartidae</taxon>
        <taxon>Cathartes</taxon>
    </lineage>
</organism>
<accession>A0A091L8T1</accession>
<keyword evidence="4" id="KW-1185">Reference proteome</keyword>
<feature type="coiled-coil region" evidence="1">
    <location>
        <begin position="70"/>
        <end position="98"/>
    </location>
</feature>
<evidence type="ECO:0000256" key="2">
    <source>
        <dbReference type="SAM" id="MobiDB-lite"/>
    </source>
</evidence>
<dbReference type="Proteomes" id="UP000053745">
    <property type="component" value="Unassembled WGS sequence"/>
</dbReference>
<evidence type="ECO:0000313" key="3">
    <source>
        <dbReference type="EMBL" id="KFP52237.1"/>
    </source>
</evidence>
<gene>
    <name evidence="3" type="ORF">N323_04841</name>
</gene>
<evidence type="ECO:0000313" key="4">
    <source>
        <dbReference type="Proteomes" id="UP000053745"/>
    </source>
</evidence>
<sequence>LLEKLEGYNARPSPPSMAWAQNNRHDPQAVADRITILAKERKVKRGKGKALVCAVLGAALVAAQQNEHINQQTENEMIKSLQDLVKALQEQLGNETQSLSDRLAAEHLTNQRLQMALIEALEVENMDVNSDRGKESKLLHSLKDLDPIREMFSLGLERAVMHPLIKTKTVDNGQGGTQQVTTHIIPYSPIDLAKIQQKYSRGPRETETEYVWRVSLTGGDRILLSEDEARGYWGPGVFLTTNDDREPWSLTQRVAYWAGGLDPMERGDPFSIKTPTAGHILESVQKTACLQLMHDRLLIPQQPSAMQYAADPERLHPLIRGLPDALKLYAVQLQDRLQIPQPRRRGGPPETTWGEIAQELINYGRRIGFTGRGKQNLKTHIRRFEGNGKTKAVIPHNPPRPHPHGKPMRPSDNKRYMLWAEGISKGIPGEVMDELPTPNLENLVNSWDKIK</sequence>
<dbReference type="EMBL" id="KL306461">
    <property type="protein sequence ID" value="KFP52237.1"/>
    <property type="molecule type" value="Genomic_DNA"/>
</dbReference>
<name>A0A091L8T1_CATAU</name>
<dbReference type="OrthoDB" id="9394130at2759"/>
<keyword evidence="1" id="KW-0175">Coiled coil</keyword>